<dbReference type="InterPro" id="IPR012337">
    <property type="entry name" value="RNaseH-like_sf"/>
</dbReference>
<dbReference type="InParanoid" id="A0A671VNU5"/>
<dbReference type="PROSITE" id="PS50994">
    <property type="entry name" value="INTEGRASE"/>
    <property type="match status" value="1"/>
</dbReference>
<dbReference type="Proteomes" id="UP000472265">
    <property type="component" value="Chromosome 13"/>
</dbReference>
<dbReference type="PANTHER" id="PTHR37984">
    <property type="entry name" value="PROTEIN CBG26694"/>
    <property type="match status" value="1"/>
</dbReference>
<dbReference type="GO" id="GO:0003676">
    <property type="term" value="F:nucleic acid binding"/>
    <property type="evidence" value="ECO:0007669"/>
    <property type="project" value="InterPro"/>
</dbReference>
<feature type="domain" description="Integrase catalytic" evidence="1">
    <location>
        <begin position="33"/>
        <end position="191"/>
    </location>
</feature>
<dbReference type="OMA" id="EDIICWH"/>
<proteinExistence type="predicted"/>
<dbReference type="FunFam" id="3.30.420.10:FF:000032">
    <property type="entry name" value="Retrovirus-related Pol polyprotein from transposon 297-like Protein"/>
    <property type="match status" value="1"/>
</dbReference>
<evidence type="ECO:0000313" key="3">
    <source>
        <dbReference type="Proteomes" id="UP000472265"/>
    </source>
</evidence>
<dbReference type="InterPro" id="IPR001584">
    <property type="entry name" value="Integrase_cat-core"/>
</dbReference>
<reference evidence="2" key="1">
    <citation type="submission" date="2021-04" db="EMBL/GenBank/DDBJ databases">
        <authorList>
            <consortium name="Wellcome Sanger Institute Data Sharing"/>
        </authorList>
    </citation>
    <scope>NUCLEOTIDE SEQUENCE [LARGE SCALE GENOMIC DNA]</scope>
</reference>
<name>A0A671VNU5_SPAAU</name>
<dbReference type="SUPFAM" id="SSF53098">
    <property type="entry name" value="Ribonuclease H-like"/>
    <property type="match status" value="1"/>
</dbReference>
<accession>A0A671VNU5</accession>
<dbReference type="InterPro" id="IPR036397">
    <property type="entry name" value="RNaseH_sf"/>
</dbReference>
<dbReference type="Pfam" id="PF00665">
    <property type="entry name" value="rve"/>
    <property type="match status" value="1"/>
</dbReference>
<dbReference type="AlphaFoldDB" id="A0A671VNU5"/>
<dbReference type="Gene3D" id="3.30.420.10">
    <property type="entry name" value="Ribonuclease H-like superfamily/Ribonuclease H"/>
    <property type="match status" value="1"/>
</dbReference>
<sequence length="312" mass="35152">MFGDIQQWCEQCVPCQTRRAPVPRHRAPMGGVQASRPFQRVATDILELPMTSKGSRYVLVVEDYFTKFVNLYALPNQTAQSVAQCLFDDYVLLHGIPEALHSDQGRQFESEIVQRLCQLLGITKTRTAPYNPKSDGMVERFNRTLISQLAKALLATGGEWDDYLKSVGFAYNTSVHASTGYTPFYLVHGREARVPVDVLVPSQRGRWGVFSSQGDYVTSLVEKLETAFGAARRSSTCAREKQKLYHDGTARHRPYAVGDLVWLRNPTEDRMKLAPHWKGPFRILAVLGSQEDGGDRKCGCCCRARKLTMEEK</sequence>
<dbReference type="InterPro" id="IPR050951">
    <property type="entry name" value="Retrovirus_Pol_polyprotein"/>
</dbReference>
<evidence type="ECO:0000313" key="2">
    <source>
        <dbReference type="Ensembl" id="ENSSAUP00010027342.1"/>
    </source>
</evidence>
<reference evidence="2" key="3">
    <citation type="submission" date="2025-09" db="UniProtKB">
        <authorList>
            <consortium name="Ensembl"/>
        </authorList>
    </citation>
    <scope>IDENTIFICATION</scope>
</reference>
<evidence type="ECO:0000259" key="1">
    <source>
        <dbReference type="PROSITE" id="PS50994"/>
    </source>
</evidence>
<dbReference type="PANTHER" id="PTHR37984:SF15">
    <property type="entry name" value="INTEGRASE CATALYTIC DOMAIN-CONTAINING PROTEIN"/>
    <property type="match status" value="1"/>
</dbReference>
<dbReference type="Ensembl" id="ENSSAUT00010028849.1">
    <property type="protein sequence ID" value="ENSSAUP00010027342.1"/>
    <property type="gene ID" value="ENSSAUG00010011821.1"/>
</dbReference>
<reference evidence="2" key="2">
    <citation type="submission" date="2025-08" db="UniProtKB">
        <authorList>
            <consortium name="Ensembl"/>
        </authorList>
    </citation>
    <scope>IDENTIFICATION</scope>
</reference>
<dbReference type="GO" id="GO:0015074">
    <property type="term" value="P:DNA integration"/>
    <property type="evidence" value="ECO:0007669"/>
    <property type="project" value="InterPro"/>
</dbReference>
<dbReference type="GeneTree" id="ENSGT00940000169353"/>
<protein>
    <recommendedName>
        <fullName evidence="1">Integrase catalytic domain-containing protein</fullName>
    </recommendedName>
</protein>
<organism evidence="2 3">
    <name type="scientific">Sparus aurata</name>
    <name type="common">Gilthead sea bream</name>
    <dbReference type="NCBI Taxonomy" id="8175"/>
    <lineage>
        <taxon>Eukaryota</taxon>
        <taxon>Metazoa</taxon>
        <taxon>Chordata</taxon>
        <taxon>Craniata</taxon>
        <taxon>Vertebrata</taxon>
        <taxon>Euteleostomi</taxon>
        <taxon>Actinopterygii</taxon>
        <taxon>Neopterygii</taxon>
        <taxon>Teleostei</taxon>
        <taxon>Neoteleostei</taxon>
        <taxon>Acanthomorphata</taxon>
        <taxon>Eupercaria</taxon>
        <taxon>Spariformes</taxon>
        <taxon>Sparidae</taxon>
        <taxon>Sparus</taxon>
    </lineage>
</organism>
<keyword evidence="3" id="KW-1185">Reference proteome</keyword>